<dbReference type="Gene3D" id="3.40.50.1820">
    <property type="entry name" value="alpha/beta hydrolase"/>
    <property type="match status" value="1"/>
</dbReference>
<dbReference type="Pfam" id="PF07167">
    <property type="entry name" value="PhaC_N"/>
    <property type="match status" value="1"/>
</dbReference>
<dbReference type="Proteomes" id="UP000231516">
    <property type="component" value="Unassembled WGS sequence"/>
</dbReference>
<feature type="region of interest" description="Disordered" evidence="3">
    <location>
        <begin position="524"/>
        <end position="558"/>
    </location>
</feature>
<evidence type="ECO:0000256" key="3">
    <source>
        <dbReference type="SAM" id="MobiDB-lite"/>
    </source>
</evidence>
<sequence>MSRNGYGVNTMSDNKLESSTQMMMEMLSFYTKAFSNPMLTAAQMQALGTGYFNMMTGKSPIMPPKGDKRWRDPVWATNPFYGMMMQSYLLWCQELEKWLSGLGLDERSEMRAKLALSLLTDTVSPTNTLAGNPTAMKVTLDHGGKNLVQGFKNFMSDMKDNNGLPSTVDKSKFEVGKNLATSEGQVIYREEQLELIEYAPKTEEIFETPIFIVPPQINKFYVWDLAKGRSIVEYLTERGHRVFIVSWRNPSSDQSDWGLNSYIEALDRATEVACEISKSDKLNMIGACSGGLTAAALQAYWGARKIDRANTFTLLVAILDIEGGKNTSMGLFANIETLEIAKMFSKSKGVLEGKDLERAFAWLRPNDLIWAYWVNNYLCGNSAPTFDILFWNADTTNLPATFHRDLIDLLSNGGFGDGPNWDVNGTTIDLKNVTCDTYIVGGETDHITPWDGCYLTTGLLGGNTEFVLSQAGHIQSLINPPGNPRAKFMTNSGKHSTTEEFLEGAEQHSGSWWPHWMNWTEQRSGKKIKAPKKLGSAKHKPLCPSPGTYVSKKPEKAT</sequence>
<dbReference type="PANTHER" id="PTHR36837">
    <property type="entry name" value="POLY(3-HYDROXYALKANOATE) POLYMERASE SUBUNIT PHAC"/>
    <property type="match status" value="1"/>
</dbReference>
<dbReference type="SUPFAM" id="SSF53474">
    <property type="entry name" value="alpha/beta-Hydrolases"/>
    <property type="match status" value="1"/>
</dbReference>
<feature type="compositionally biased region" description="Basic residues" evidence="3">
    <location>
        <begin position="525"/>
        <end position="541"/>
    </location>
</feature>
<dbReference type="GO" id="GO:0016746">
    <property type="term" value="F:acyltransferase activity"/>
    <property type="evidence" value="ECO:0007669"/>
    <property type="project" value="UniProtKB-KW"/>
</dbReference>
<dbReference type="InterPro" id="IPR029058">
    <property type="entry name" value="AB_hydrolase_fold"/>
</dbReference>
<dbReference type="AlphaFoldDB" id="A0A2G5KBK0"/>
<gene>
    <name evidence="5" type="ORF">BFP76_13585</name>
</gene>
<organism evidence="5 6">
    <name type="scientific">Paramylibacter kogurei</name>
    <dbReference type="NCBI Taxonomy" id="1889778"/>
    <lineage>
        <taxon>Bacteria</taxon>
        <taxon>Pseudomonadati</taxon>
        <taxon>Pseudomonadota</taxon>
        <taxon>Alphaproteobacteria</taxon>
        <taxon>Rhodobacterales</taxon>
        <taxon>Paracoccaceae</taxon>
        <taxon>Paramylibacter</taxon>
    </lineage>
</organism>
<keyword evidence="1" id="KW-0808">Transferase</keyword>
<dbReference type="InterPro" id="IPR010941">
    <property type="entry name" value="PhaC_N"/>
</dbReference>
<dbReference type="PANTHER" id="PTHR36837:SF5">
    <property type="entry name" value="POLY-3-HYDROXYBUTYRATE SYNTHASE"/>
    <property type="match status" value="1"/>
</dbReference>
<accession>A0A2G5KBK0</accession>
<reference evidence="5 6" key="1">
    <citation type="submission" date="2016-08" db="EMBL/GenBank/DDBJ databases">
        <title>Draft genome of Amylibacter sp. strain 4G11.</title>
        <authorList>
            <person name="Wong S.-K."/>
            <person name="Hamasaki K."/>
            <person name="Yoshizawa S."/>
        </authorList>
    </citation>
    <scope>NUCLEOTIDE SEQUENCE [LARGE SCALE GENOMIC DNA]</scope>
    <source>
        <strain evidence="5 6">4G11</strain>
    </source>
</reference>
<evidence type="ECO:0000313" key="5">
    <source>
        <dbReference type="EMBL" id="PIB26004.1"/>
    </source>
</evidence>
<dbReference type="EMBL" id="MDGM01000007">
    <property type="protein sequence ID" value="PIB26004.1"/>
    <property type="molecule type" value="Genomic_DNA"/>
</dbReference>
<keyword evidence="6" id="KW-1185">Reference proteome</keyword>
<evidence type="ECO:0000256" key="1">
    <source>
        <dbReference type="ARBA" id="ARBA00022679"/>
    </source>
</evidence>
<keyword evidence="2" id="KW-0012">Acyltransferase</keyword>
<proteinExistence type="predicted"/>
<feature type="domain" description="Poly-beta-hydroxybutyrate polymerase N-terminal" evidence="4">
    <location>
        <begin position="67"/>
        <end position="235"/>
    </location>
</feature>
<name>A0A2G5KBK0_9RHOB</name>
<evidence type="ECO:0000256" key="2">
    <source>
        <dbReference type="ARBA" id="ARBA00023315"/>
    </source>
</evidence>
<evidence type="ECO:0000313" key="6">
    <source>
        <dbReference type="Proteomes" id="UP000231516"/>
    </source>
</evidence>
<dbReference type="InterPro" id="IPR051321">
    <property type="entry name" value="PHA/PHB_synthase"/>
</dbReference>
<comment type="caution">
    <text evidence="5">The sequence shown here is derived from an EMBL/GenBank/DDBJ whole genome shotgun (WGS) entry which is preliminary data.</text>
</comment>
<protein>
    <recommendedName>
        <fullName evidence="4">Poly-beta-hydroxybutyrate polymerase N-terminal domain-containing protein</fullName>
    </recommendedName>
</protein>
<evidence type="ECO:0000259" key="4">
    <source>
        <dbReference type="Pfam" id="PF07167"/>
    </source>
</evidence>
<dbReference type="GO" id="GO:0042619">
    <property type="term" value="P:poly-hydroxybutyrate biosynthetic process"/>
    <property type="evidence" value="ECO:0007669"/>
    <property type="project" value="InterPro"/>
</dbReference>